<accession>A0A1H0LGG2</accession>
<dbReference type="Gene3D" id="1.10.443.10">
    <property type="entry name" value="Intergrase catalytic core"/>
    <property type="match status" value="1"/>
</dbReference>
<dbReference type="InterPro" id="IPR010998">
    <property type="entry name" value="Integrase_recombinase_N"/>
</dbReference>
<feature type="domain" description="Core-binding (CB)" evidence="8">
    <location>
        <begin position="90"/>
        <end position="170"/>
    </location>
</feature>
<evidence type="ECO:0000313" key="9">
    <source>
        <dbReference type="EMBL" id="SDO67308.1"/>
    </source>
</evidence>
<feature type="domain" description="Tyr recombinase" evidence="7">
    <location>
        <begin position="193"/>
        <end position="401"/>
    </location>
</feature>
<dbReference type="GO" id="GO:0003677">
    <property type="term" value="F:DNA binding"/>
    <property type="evidence" value="ECO:0007669"/>
    <property type="project" value="UniProtKB-UniRule"/>
</dbReference>
<dbReference type="PANTHER" id="PTHR30349">
    <property type="entry name" value="PHAGE INTEGRASE-RELATED"/>
    <property type="match status" value="1"/>
</dbReference>
<comment type="similarity">
    <text evidence="1">Belongs to the 'phage' integrase family.</text>
</comment>
<dbReference type="InterPro" id="IPR050090">
    <property type="entry name" value="Tyrosine_recombinase_XerCD"/>
</dbReference>
<evidence type="ECO:0000256" key="5">
    <source>
        <dbReference type="PROSITE-ProRule" id="PRU01248"/>
    </source>
</evidence>
<dbReference type="EMBL" id="FNJB01000004">
    <property type="protein sequence ID" value="SDO67308.1"/>
    <property type="molecule type" value="Genomic_DNA"/>
</dbReference>
<dbReference type="Gene3D" id="1.10.150.130">
    <property type="match status" value="1"/>
</dbReference>
<dbReference type="AlphaFoldDB" id="A0A1H0LGG2"/>
<keyword evidence="10" id="KW-1185">Reference proteome</keyword>
<dbReference type="GO" id="GO:0015074">
    <property type="term" value="P:DNA integration"/>
    <property type="evidence" value="ECO:0007669"/>
    <property type="project" value="UniProtKB-KW"/>
</dbReference>
<dbReference type="Pfam" id="PF00589">
    <property type="entry name" value="Phage_integrase"/>
    <property type="match status" value="1"/>
</dbReference>
<evidence type="ECO:0000313" key="10">
    <source>
        <dbReference type="Proteomes" id="UP000199651"/>
    </source>
</evidence>
<dbReference type="GO" id="GO:0006310">
    <property type="term" value="P:DNA recombination"/>
    <property type="evidence" value="ECO:0007669"/>
    <property type="project" value="UniProtKB-KW"/>
</dbReference>
<keyword evidence="4" id="KW-0233">DNA recombination</keyword>
<feature type="region of interest" description="Disordered" evidence="6">
    <location>
        <begin position="1"/>
        <end position="29"/>
    </location>
</feature>
<evidence type="ECO:0000259" key="8">
    <source>
        <dbReference type="PROSITE" id="PS51900"/>
    </source>
</evidence>
<evidence type="ECO:0000256" key="3">
    <source>
        <dbReference type="ARBA" id="ARBA00023125"/>
    </source>
</evidence>
<dbReference type="InterPro" id="IPR002104">
    <property type="entry name" value="Integrase_catalytic"/>
</dbReference>
<organism evidence="9 10">
    <name type="scientific">Actinokineospora alba</name>
    <dbReference type="NCBI Taxonomy" id="504798"/>
    <lineage>
        <taxon>Bacteria</taxon>
        <taxon>Bacillati</taxon>
        <taxon>Actinomycetota</taxon>
        <taxon>Actinomycetes</taxon>
        <taxon>Pseudonocardiales</taxon>
        <taxon>Pseudonocardiaceae</taxon>
        <taxon>Actinokineospora</taxon>
    </lineage>
</organism>
<dbReference type="InterPro" id="IPR044068">
    <property type="entry name" value="CB"/>
</dbReference>
<evidence type="ECO:0000256" key="1">
    <source>
        <dbReference type="ARBA" id="ARBA00008857"/>
    </source>
</evidence>
<keyword evidence="2" id="KW-0229">DNA integration</keyword>
<dbReference type="CDD" id="cd01189">
    <property type="entry name" value="INT_ICEBs1_C_like"/>
    <property type="match status" value="1"/>
</dbReference>
<dbReference type="InterPro" id="IPR011010">
    <property type="entry name" value="DNA_brk_join_enz"/>
</dbReference>
<protein>
    <submittedName>
        <fullName evidence="9">Site-specific recombinase XerD</fullName>
    </submittedName>
</protein>
<dbReference type="Pfam" id="PF14659">
    <property type="entry name" value="Phage_int_SAM_3"/>
    <property type="match status" value="1"/>
</dbReference>
<dbReference type="OrthoDB" id="1822491at2"/>
<dbReference type="InterPro" id="IPR004107">
    <property type="entry name" value="Integrase_SAM-like_N"/>
</dbReference>
<sequence length="407" mass="46324">MAHIQDRWYSDKINPDTGDPVLDAKGKPVKQRTSFYGKGMRYKVRYIDPDGQERSKTFPDRKLGAAQDFMHQMENDKTKGTYLDPDAGKVPFRDFAETWLNSQTFEESTREGTEIRLRLHIYPYLGNRPLRAIKPSNIREWDRALQKKGLAETYRRLIFSNVKAIFAAAIDDERLNKNPCIAKSVTAPRGEYPKIVPWVPERMHAVHQALPDRYKVTVSLGGGCGLRQGEVLGFSPDDVDADAEKLRVERQIKLVRGKLVFGLPKHGKTREVPLPSEVRIAIKEHIEQFPPLKITLPWGDPDGELVTVPLLLHTRESTPIHRTYFNRHVWRPALHEAGVTEPVRADGFHALRHFYASVLLDAGENIRALAEYLGHADPAFTLRVYTHLMPSSAARTRLAIDRIFGGE</sequence>
<evidence type="ECO:0000256" key="2">
    <source>
        <dbReference type="ARBA" id="ARBA00022908"/>
    </source>
</evidence>
<proteinExistence type="inferred from homology"/>
<dbReference type="SUPFAM" id="SSF56349">
    <property type="entry name" value="DNA breaking-rejoining enzymes"/>
    <property type="match status" value="1"/>
</dbReference>
<dbReference type="RefSeq" id="WP_091374190.1">
    <property type="nucleotide sequence ID" value="NZ_FNDV01000009.1"/>
</dbReference>
<evidence type="ECO:0000256" key="6">
    <source>
        <dbReference type="SAM" id="MobiDB-lite"/>
    </source>
</evidence>
<feature type="compositionally biased region" description="Basic and acidic residues" evidence="6">
    <location>
        <begin position="1"/>
        <end position="14"/>
    </location>
</feature>
<dbReference type="Proteomes" id="UP000199651">
    <property type="component" value="Unassembled WGS sequence"/>
</dbReference>
<name>A0A1H0LGG2_9PSEU</name>
<evidence type="ECO:0000259" key="7">
    <source>
        <dbReference type="PROSITE" id="PS51898"/>
    </source>
</evidence>
<reference evidence="10" key="1">
    <citation type="submission" date="2016-10" db="EMBL/GenBank/DDBJ databases">
        <authorList>
            <person name="Varghese N."/>
            <person name="Submissions S."/>
        </authorList>
    </citation>
    <scope>NUCLEOTIDE SEQUENCE [LARGE SCALE GENOMIC DNA]</scope>
    <source>
        <strain evidence="10">IBRC-M 10655</strain>
    </source>
</reference>
<dbReference type="PANTHER" id="PTHR30349:SF64">
    <property type="entry name" value="PROPHAGE INTEGRASE INTD-RELATED"/>
    <property type="match status" value="1"/>
</dbReference>
<evidence type="ECO:0000256" key="4">
    <source>
        <dbReference type="ARBA" id="ARBA00023172"/>
    </source>
</evidence>
<dbReference type="PROSITE" id="PS51898">
    <property type="entry name" value="TYR_RECOMBINASE"/>
    <property type="match status" value="1"/>
</dbReference>
<dbReference type="STRING" id="504798.SAMN05421871_109157"/>
<gene>
    <name evidence="9" type="ORF">SAMN05192558_104140</name>
</gene>
<dbReference type="PROSITE" id="PS51900">
    <property type="entry name" value="CB"/>
    <property type="match status" value="1"/>
</dbReference>
<keyword evidence="3 5" id="KW-0238">DNA-binding</keyword>
<dbReference type="InterPro" id="IPR013762">
    <property type="entry name" value="Integrase-like_cat_sf"/>
</dbReference>